<dbReference type="PANTHER" id="PTHR15507:SF14">
    <property type="entry name" value="ZINC FINGER PROTEIN 292"/>
    <property type="match status" value="1"/>
</dbReference>
<dbReference type="InterPro" id="IPR052251">
    <property type="entry name" value="GH-ZnFinger_Regulators"/>
</dbReference>
<reference evidence="1 2" key="1">
    <citation type="submission" date="2021-06" db="EMBL/GenBank/DDBJ databases">
        <authorList>
            <person name="Palmer J.M."/>
        </authorList>
    </citation>
    <scope>NUCLEOTIDE SEQUENCE [LARGE SCALE GENOMIC DNA]</scope>
    <source>
        <strain evidence="2">if_2019</strain>
        <tissue evidence="1">Muscle</tissue>
    </source>
</reference>
<keyword evidence="2" id="KW-1185">Reference proteome</keyword>
<evidence type="ECO:0008006" key="3">
    <source>
        <dbReference type="Google" id="ProtNLM"/>
    </source>
</evidence>
<comment type="caution">
    <text evidence="1">The sequence shown here is derived from an EMBL/GenBank/DDBJ whole genome shotgun (WGS) entry which is preliminary data.</text>
</comment>
<gene>
    <name evidence="1" type="ORF">ILYODFUR_017473</name>
</gene>
<protein>
    <recommendedName>
        <fullName evidence="3">Zinc finger protein 292</fullName>
    </recommendedName>
</protein>
<name>A0ABV0UGW7_9TELE</name>
<evidence type="ECO:0000313" key="2">
    <source>
        <dbReference type="Proteomes" id="UP001482620"/>
    </source>
</evidence>
<organism evidence="1 2">
    <name type="scientific">Ilyodon furcidens</name>
    <name type="common">goldbreast splitfin</name>
    <dbReference type="NCBI Taxonomy" id="33524"/>
    <lineage>
        <taxon>Eukaryota</taxon>
        <taxon>Metazoa</taxon>
        <taxon>Chordata</taxon>
        <taxon>Craniata</taxon>
        <taxon>Vertebrata</taxon>
        <taxon>Euteleostomi</taxon>
        <taxon>Actinopterygii</taxon>
        <taxon>Neopterygii</taxon>
        <taxon>Teleostei</taxon>
        <taxon>Neoteleostei</taxon>
        <taxon>Acanthomorphata</taxon>
        <taxon>Ovalentaria</taxon>
        <taxon>Atherinomorphae</taxon>
        <taxon>Cyprinodontiformes</taxon>
        <taxon>Goodeidae</taxon>
        <taxon>Ilyodon</taxon>
    </lineage>
</organism>
<dbReference type="PANTHER" id="PTHR15507">
    <property type="entry name" value="ZINC FINGER PROTEIN RLF"/>
    <property type="match status" value="1"/>
</dbReference>
<accession>A0ABV0UGW7</accession>
<evidence type="ECO:0000313" key="1">
    <source>
        <dbReference type="EMBL" id="MEQ2244472.1"/>
    </source>
</evidence>
<dbReference type="EMBL" id="JAHRIQ010071161">
    <property type="protein sequence ID" value="MEQ2244472.1"/>
    <property type="molecule type" value="Genomic_DNA"/>
</dbReference>
<dbReference type="Proteomes" id="UP001482620">
    <property type="component" value="Unassembled WGS sequence"/>
</dbReference>
<proteinExistence type="predicted"/>
<sequence>MADEEAEQDIGLVDSISITIGEVRKLLEGLHVVVIRESANSPVQSSSDYCQEFCRTLLEFVGRWKTEDEPLPLVQVYLVALLSFAKASPYLSLQCENVPLVIERLSLSFLELLLSLQNLPDDLWQYFKSSVQFAHDTLQENGITQLSLLCVLSQHEGIWSHKVLQSILSNENPTTEQVEVFLEQEGPVLLKMRVKQLMKEKQLKKAALLAKSCAECSAFQTKGDFKQLYLVCLCGILEKDQLMEEVSKFKQIS</sequence>